<evidence type="ECO:0000313" key="3">
    <source>
        <dbReference type="Proteomes" id="UP000001302"/>
    </source>
</evidence>
<dbReference type="GO" id="GO:0016616">
    <property type="term" value="F:oxidoreductase activity, acting on the CH-OH group of donors, NAD or NADP as acceptor"/>
    <property type="evidence" value="ECO:0007669"/>
    <property type="project" value="TreeGrafter"/>
</dbReference>
<accession>E0TBB3</accession>
<protein>
    <submittedName>
        <fullName evidence="2">Putative oxidoreductase</fullName>
    </submittedName>
</protein>
<dbReference type="EMBL" id="CP002156">
    <property type="protein sequence ID" value="ADM08317.1"/>
    <property type="molecule type" value="Genomic_DNA"/>
</dbReference>
<evidence type="ECO:0000256" key="1">
    <source>
        <dbReference type="ARBA" id="ARBA00006484"/>
    </source>
</evidence>
<dbReference type="InterPro" id="IPR002347">
    <property type="entry name" value="SDR_fam"/>
</dbReference>
<dbReference type="GO" id="GO:0030497">
    <property type="term" value="P:fatty acid elongation"/>
    <property type="evidence" value="ECO:0007669"/>
    <property type="project" value="TreeGrafter"/>
</dbReference>
<dbReference type="PRINTS" id="PR00081">
    <property type="entry name" value="GDHRDH"/>
</dbReference>
<keyword evidence="3" id="KW-1185">Reference proteome</keyword>
<comment type="similarity">
    <text evidence="1">Belongs to the short-chain dehydrogenases/reductases (SDR) family.</text>
</comment>
<dbReference type="PANTHER" id="PTHR42760:SF135">
    <property type="entry name" value="BLL7886 PROTEIN"/>
    <property type="match status" value="1"/>
</dbReference>
<reference evidence="2 3" key="2">
    <citation type="journal article" date="2011" name="J. Bacteriol.">
        <title>Complete genome sequence of strain HTCC2503T of Parvularcula bermudensis, the type species of the order "Parvularculales" in the class Alphaproteobacteria.</title>
        <authorList>
            <person name="Oh H.M."/>
            <person name="Kang I."/>
            <person name="Vergin K.L."/>
            <person name="Kang D."/>
            <person name="Rhee K.H."/>
            <person name="Giovannoni S.J."/>
            <person name="Cho J.C."/>
        </authorList>
    </citation>
    <scope>NUCLEOTIDE SEQUENCE [LARGE SCALE GENOMIC DNA]</scope>
    <source>
        <strain evidence="3">ATCC BAA-594 / HTCC2503 / KCTC 12087</strain>
    </source>
</reference>
<name>E0TBB3_PARBH</name>
<gene>
    <name evidence="2" type="ordered locus">PB2503_01187</name>
</gene>
<dbReference type="OrthoDB" id="9810908at2"/>
<dbReference type="Pfam" id="PF00106">
    <property type="entry name" value="adh_short"/>
    <property type="match status" value="1"/>
</dbReference>
<dbReference type="AlphaFoldDB" id="E0TBB3"/>
<dbReference type="STRING" id="314260.PB2503_01187"/>
<dbReference type="SUPFAM" id="SSF51735">
    <property type="entry name" value="NAD(P)-binding Rossmann-fold domains"/>
    <property type="match status" value="1"/>
</dbReference>
<dbReference type="RefSeq" id="WP_013299291.1">
    <property type="nucleotide sequence ID" value="NC_014414.1"/>
</dbReference>
<evidence type="ECO:0000313" key="2">
    <source>
        <dbReference type="EMBL" id="ADM08317.1"/>
    </source>
</evidence>
<dbReference type="PANTHER" id="PTHR42760">
    <property type="entry name" value="SHORT-CHAIN DEHYDROGENASES/REDUCTASES FAMILY MEMBER"/>
    <property type="match status" value="1"/>
</dbReference>
<dbReference type="Gene3D" id="3.40.50.720">
    <property type="entry name" value="NAD(P)-binding Rossmann-like Domain"/>
    <property type="match status" value="1"/>
</dbReference>
<reference evidence="3" key="1">
    <citation type="submission" date="2010-08" db="EMBL/GenBank/DDBJ databases">
        <title>Genome sequence of Parvularcula bermudensis HTCC2503.</title>
        <authorList>
            <person name="Kang D.-M."/>
            <person name="Oh H.-M."/>
            <person name="Cho J.-C."/>
        </authorList>
    </citation>
    <scope>NUCLEOTIDE SEQUENCE [LARGE SCALE GENOMIC DNA]</scope>
    <source>
        <strain evidence="3">ATCC BAA-594 / HTCC2503 / KCTC 12087</strain>
    </source>
</reference>
<sequence length="221" mass="23401">MLEGKSVVITGAGGALGRAAVKAVEANGGWPFLVDRTLTELSDRERMAELDVTDDAAVAALAARVETVDAVFAIAGGFDMGERLSDPASDRWDAMMRANVDTCRVVMRHFLPRLRERGGAFVTVGAYAALSGQAEMGAYIAAKSVVMRMTETAAAEERLHGVNVNAVLPTIIDTPGNRAAMPDADWGKWVSPDRLARTMCFLASEAAADIHGALLPVRALS</sequence>
<dbReference type="eggNOG" id="COG1028">
    <property type="taxonomic scope" value="Bacteria"/>
</dbReference>
<proteinExistence type="inferred from homology"/>
<dbReference type="HOGENOM" id="CLU_010194_1_0_5"/>
<organism evidence="2 3">
    <name type="scientific">Parvularcula bermudensis (strain ATCC BAA-594 / HTCC2503 / KCTC 12087)</name>
    <dbReference type="NCBI Taxonomy" id="314260"/>
    <lineage>
        <taxon>Bacteria</taxon>
        <taxon>Pseudomonadati</taxon>
        <taxon>Pseudomonadota</taxon>
        <taxon>Alphaproteobacteria</taxon>
        <taxon>Parvularculales</taxon>
        <taxon>Parvularculaceae</taxon>
        <taxon>Parvularcula</taxon>
    </lineage>
</organism>
<dbReference type="Proteomes" id="UP000001302">
    <property type="component" value="Chromosome"/>
</dbReference>
<dbReference type="KEGG" id="pbr:PB2503_01187"/>
<dbReference type="InterPro" id="IPR036291">
    <property type="entry name" value="NAD(P)-bd_dom_sf"/>
</dbReference>